<proteinExistence type="inferred from homology"/>
<dbReference type="AlphaFoldDB" id="A0A8S1H6R0"/>
<keyword evidence="2 4" id="KW-1133">Transmembrane helix</keyword>
<accession>A0A8S1H6R0</accession>
<feature type="transmembrane region" description="Helical" evidence="4">
    <location>
        <begin position="65"/>
        <end position="83"/>
    </location>
</feature>
<dbReference type="PANTHER" id="PTHR12483:SF43">
    <property type="entry name" value="COPPER TRANSPORT PROTEIN"/>
    <property type="match status" value="1"/>
</dbReference>
<protein>
    <recommendedName>
        <fullName evidence="4">Copper transport protein</fullName>
    </recommendedName>
</protein>
<comment type="subcellular location">
    <subcellularLocation>
        <location evidence="4">Membrane</location>
        <topology evidence="4">Multi-pass membrane protein</topology>
    </subcellularLocation>
</comment>
<keyword evidence="4" id="KW-0813">Transport</keyword>
<organism evidence="5 6">
    <name type="scientific">Caenorhabditis auriculariae</name>
    <dbReference type="NCBI Taxonomy" id="2777116"/>
    <lineage>
        <taxon>Eukaryota</taxon>
        <taxon>Metazoa</taxon>
        <taxon>Ecdysozoa</taxon>
        <taxon>Nematoda</taxon>
        <taxon>Chromadorea</taxon>
        <taxon>Rhabditida</taxon>
        <taxon>Rhabditina</taxon>
        <taxon>Rhabditomorpha</taxon>
        <taxon>Rhabditoidea</taxon>
        <taxon>Rhabditidae</taxon>
        <taxon>Peloderinae</taxon>
        <taxon>Caenorhabditis</taxon>
    </lineage>
</organism>
<comment type="caution">
    <text evidence="4">Lacks conserved residue(s) required for the propagation of feature annotation.</text>
</comment>
<evidence type="ECO:0000256" key="4">
    <source>
        <dbReference type="RuleBase" id="RU367022"/>
    </source>
</evidence>
<evidence type="ECO:0000256" key="2">
    <source>
        <dbReference type="ARBA" id="ARBA00022989"/>
    </source>
</evidence>
<keyword evidence="4" id="KW-0186">Copper</keyword>
<keyword evidence="6" id="KW-1185">Reference proteome</keyword>
<keyword evidence="1 4" id="KW-0812">Transmembrane</keyword>
<comment type="caution">
    <text evidence="5">The sequence shown here is derived from an EMBL/GenBank/DDBJ whole genome shotgun (WGS) entry which is preliminary data.</text>
</comment>
<evidence type="ECO:0000256" key="3">
    <source>
        <dbReference type="ARBA" id="ARBA00023136"/>
    </source>
</evidence>
<dbReference type="PANTHER" id="PTHR12483">
    <property type="entry name" value="SOLUTE CARRIER FAMILY 31 COPPER TRANSPORTERS"/>
    <property type="match status" value="1"/>
</dbReference>
<name>A0A8S1H6R0_9PELO</name>
<dbReference type="EMBL" id="CAJGYM010000018">
    <property type="protein sequence ID" value="CAD6190952.1"/>
    <property type="molecule type" value="Genomic_DNA"/>
</dbReference>
<evidence type="ECO:0000256" key="1">
    <source>
        <dbReference type="ARBA" id="ARBA00022692"/>
    </source>
</evidence>
<feature type="transmembrane region" description="Helical" evidence="4">
    <location>
        <begin position="128"/>
        <end position="153"/>
    </location>
</feature>
<keyword evidence="3 4" id="KW-0472">Membrane</keyword>
<dbReference type="InterPro" id="IPR007274">
    <property type="entry name" value="Cop_transporter"/>
</dbReference>
<keyword evidence="4" id="KW-0187">Copper transport</keyword>
<gene>
    <name evidence="5" type="ORF">CAUJ_LOCUS6871</name>
</gene>
<comment type="similarity">
    <text evidence="4">Belongs to the copper transporter (Ctr) (TC 1.A.56) family. SLC31A subfamily.</text>
</comment>
<evidence type="ECO:0000313" key="6">
    <source>
        <dbReference type="Proteomes" id="UP000835052"/>
    </source>
</evidence>
<feature type="transmembrane region" description="Helical" evidence="4">
    <location>
        <begin position="247"/>
        <end position="264"/>
    </location>
</feature>
<dbReference type="Pfam" id="PF04145">
    <property type="entry name" value="Ctr"/>
    <property type="match status" value="3"/>
</dbReference>
<feature type="transmembrane region" description="Helical" evidence="4">
    <location>
        <begin position="271"/>
        <end position="290"/>
    </location>
</feature>
<dbReference type="GO" id="GO:0005375">
    <property type="term" value="F:copper ion transmembrane transporter activity"/>
    <property type="evidence" value="ECO:0007669"/>
    <property type="project" value="UniProtKB-UniRule"/>
</dbReference>
<dbReference type="GO" id="GO:0016020">
    <property type="term" value="C:membrane"/>
    <property type="evidence" value="ECO:0007669"/>
    <property type="project" value="UniProtKB-SubCell"/>
</dbReference>
<reference evidence="5" key="1">
    <citation type="submission" date="2020-10" db="EMBL/GenBank/DDBJ databases">
        <authorList>
            <person name="Kikuchi T."/>
        </authorList>
    </citation>
    <scope>NUCLEOTIDE SEQUENCE</scope>
    <source>
        <strain evidence="5">NKZ352</strain>
    </source>
</reference>
<feature type="transmembrane region" description="Helical" evidence="4">
    <location>
        <begin position="174"/>
        <end position="194"/>
    </location>
</feature>
<dbReference type="Proteomes" id="UP000835052">
    <property type="component" value="Unassembled WGS sequence"/>
</dbReference>
<dbReference type="OrthoDB" id="161814at2759"/>
<keyword evidence="4" id="KW-0406">Ion transport</keyword>
<sequence length="307" mass="35344">MNGDLSKIPTSNDLREDVDKFVKDMMMGTTKMPMHMDMHYMWMWFHTKVQDTVLFSSWNVTTPGAMVWTCAIVIAMGIFYEFLKYLRWVLQQKYKPLTSRKTNYAQRLFSVENFLQTILFGVQIALGYLLMLIFMTFSVWLGIAVCLGFKMMLMFFHFRVKDYILFEQWAPTTILAYVFSCLGVAAIAFSYEWIKFGRSKLVVSNSRALNKESCCEPHWDSQEIGSYSSSAPNLLPFTSHSITTPKHLISCVIFFVQLFVDYSLMMVSMTYNVPIFLSLVAGHIVAFFFIGPLTTVEQAEAVEGCCN</sequence>
<evidence type="ECO:0000313" key="5">
    <source>
        <dbReference type="EMBL" id="CAD6190952.1"/>
    </source>
</evidence>